<name>A0A917L531_9PROT</name>
<accession>A0A917L531</accession>
<comment type="caution">
    <text evidence="1">The sequence shown here is derived from an EMBL/GenBank/DDBJ whole genome shotgun (WGS) entry which is preliminary data.</text>
</comment>
<evidence type="ECO:0000313" key="1">
    <source>
        <dbReference type="EMBL" id="GGJ44996.1"/>
    </source>
</evidence>
<dbReference type="AlphaFoldDB" id="A0A917L531"/>
<sequence>MPLDAEELRHHLAHLSGDGVTESAELRAIRENAAALLTRDVLVLPEEEPFLSALLLAACIAIRQIWADEDLTTEVARRQADWAWDHVVPKAPDWWHRLREDSRPAPTAEVLRAPLVLLLPLFVTDPERRRAARSWLEERLLVPWWTNLEFRKLAGDVARAHIVEFSERFEGDLPRGDVAEELIIRLPPVVAAELRGDAAFLEASGLRDRLPLAGVGPDLIFALPAMRSAARSALNGQSATVRDLRNNRDVRFTAKHGRLMMNWEADGEMQEREAPVDAALLSPCAAERMEAFGQLVADAGPSGPDPVRWRPVLEAAELSDGDLDTIMEEVANAVPIRIARTANALSRGVLDLRLMVPSDLRYWEGLCGGAPGEMTQAEWLASVWQPRAAHLLTTFGAEGFRFIAAANGRPGFIDSAASPSVEVLEELAAEAQSDWGPLARLAIVEAATDHVGGDFIGQAASRLVLDLAEAEGEAALRLEVFAGLFRLLGAALLVSPCMAGQPPYWVRLCALAQADLLVGPVLAVQPDVPKLLKVMRELAPAGGHWAELLSLREEPLWRPEMASADWLRAEVLGRLTALLAHLGDVEAAERAAAATAEAGRASGYPPAGFSPGPLECAALPPGGAGSVPDLVNSVDAALQAIEGSTSVPVAWRFLDMASRHIQLDEVHLGKLASLAEGWSPVGESGELRWLPLMHLARAAASQRDAELAEKILRTIRATPEAGVEAGSALQIALAASAAWPLIDEAVSHFAETALSVAWRAKRDGCVEIEAVLGSVADRLPLGASWRLSLPRIVAELGAHARGG</sequence>
<proteinExistence type="predicted"/>
<gene>
    <name evidence="1" type="ORF">GCM10011320_60530</name>
</gene>
<evidence type="ECO:0000313" key="2">
    <source>
        <dbReference type="Proteomes" id="UP000661507"/>
    </source>
</evidence>
<organism evidence="1 2">
    <name type="scientific">Neoroseomonas lacus</name>
    <dbReference type="NCBI Taxonomy" id="287609"/>
    <lineage>
        <taxon>Bacteria</taxon>
        <taxon>Pseudomonadati</taxon>
        <taxon>Pseudomonadota</taxon>
        <taxon>Alphaproteobacteria</taxon>
        <taxon>Acetobacterales</taxon>
        <taxon>Acetobacteraceae</taxon>
        <taxon>Neoroseomonas</taxon>
    </lineage>
</organism>
<keyword evidence="2" id="KW-1185">Reference proteome</keyword>
<protein>
    <submittedName>
        <fullName evidence="1">Uncharacterized protein</fullName>
    </submittedName>
</protein>
<reference evidence="1" key="1">
    <citation type="journal article" date="2014" name="Int. J. Syst. Evol. Microbiol.">
        <title>Complete genome sequence of Corynebacterium casei LMG S-19264T (=DSM 44701T), isolated from a smear-ripened cheese.</title>
        <authorList>
            <consortium name="US DOE Joint Genome Institute (JGI-PGF)"/>
            <person name="Walter F."/>
            <person name="Albersmeier A."/>
            <person name="Kalinowski J."/>
            <person name="Ruckert C."/>
        </authorList>
    </citation>
    <scope>NUCLEOTIDE SEQUENCE</scope>
    <source>
        <strain evidence="1">CGMCC 1.3617</strain>
    </source>
</reference>
<reference evidence="1" key="2">
    <citation type="submission" date="2020-09" db="EMBL/GenBank/DDBJ databases">
        <authorList>
            <person name="Sun Q."/>
            <person name="Zhou Y."/>
        </authorList>
    </citation>
    <scope>NUCLEOTIDE SEQUENCE</scope>
    <source>
        <strain evidence="1">CGMCC 1.3617</strain>
    </source>
</reference>
<dbReference type="Proteomes" id="UP000661507">
    <property type="component" value="Unassembled WGS sequence"/>
</dbReference>
<dbReference type="EMBL" id="BMKW01000038">
    <property type="protein sequence ID" value="GGJ44996.1"/>
    <property type="molecule type" value="Genomic_DNA"/>
</dbReference>